<name>A0A8J4XCF9_CLAMG</name>
<sequence length="104" mass="11763">MDGICVGGQICEYDGLMPALDLDAPLACWTWSRAAKTLFFVHMKNGWTKRRGCTRQKSWTGRQNKNSRSTLTLGKMQSEDRRSVFELEDPSPRCYACQIAAQAD</sequence>
<gene>
    <name evidence="1" type="primary">rlmM</name>
    <name evidence="1" type="ORF">DAT39_015151</name>
</gene>
<proteinExistence type="predicted"/>
<keyword evidence="1" id="KW-0808">Transferase</keyword>
<keyword evidence="1" id="KW-0489">Methyltransferase</keyword>
<dbReference type="GO" id="GO:0032259">
    <property type="term" value="P:methylation"/>
    <property type="evidence" value="ECO:0007669"/>
    <property type="project" value="UniProtKB-KW"/>
</dbReference>
<dbReference type="GO" id="GO:0008168">
    <property type="term" value="F:methyltransferase activity"/>
    <property type="evidence" value="ECO:0007669"/>
    <property type="project" value="UniProtKB-KW"/>
</dbReference>
<organism evidence="1 2">
    <name type="scientific">Clarias magur</name>
    <name type="common">Asian catfish</name>
    <name type="synonym">Macropteronotus magur</name>
    <dbReference type="NCBI Taxonomy" id="1594786"/>
    <lineage>
        <taxon>Eukaryota</taxon>
        <taxon>Metazoa</taxon>
        <taxon>Chordata</taxon>
        <taxon>Craniata</taxon>
        <taxon>Vertebrata</taxon>
        <taxon>Euteleostomi</taxon>
        <taxon>Actinopterygii</taxon>
        <taxon>Neopterygii</taxon>
        <taxon>Teleostei</taxon>
        <taxon>Ostariophysi</taxon>
        <taxon>Siluriformes</taxon>
        <taxon>Clariidae</taxon>
        <taxon>Clarias</taxon>
    </lineage>
</organism>
<accession>A0A8J4XCF9</accession>
<dbReference type="AlphaFoldDB" id="A0A8J4XCF9"/>
<evidence type="ECO:0000313" key="2">
    <source>
        <dbReference type="Proteomes" id="UP000727407"/>
    </source>
</evidence>
<keyword evidence="2" id="KW-1185">Reference proteome</keyword>
<protein>
    <submittedName>
        <fullName evidence="1">Ribosomal RNA large subunit methyltransferase M</fullName>
    </submittedName>
</protein>
<reference evidence="1" key="1">
    <citation type="submission" date="2020-07" db="EMBL/GenBank/DDBJ databases">
        <title>Clarias magur genome sequencing, assembly and annotation.</title>
        <authorList>
            <person name="Kushwaha B."/>
            <person name="Kumar R."/>
            <person name="Das P."/>
            <person name="Joshi C.G."/>
            <person name="Kumar D."/>
            <person name="Nagpure N.S."/>
            <person name="Pandey M."/>
            <person name="Agarwal S."/>
            <person name="Srivastava S."/>
            <person name="Singh M."/>
            <person name="Sahoo L."/>
            <person name="Jayasankar P."/>
            <person name="Meher P.K."/>
            <person name="Koringa P.G."/>
            <person name="Iquebal M.A."/>
            <person name="Das S.P."/>
            <person name="Bit A."/>
            <person name="Patnaik S."/>
            <person name="Patel N."/>
            <person name="Shah T.M."/>
            <person name="Hinsu A."/>
            <person name="Jena J.K."/>
        </authorList>
    </citation>
    <scope>NUCLEOTIDE SEQUENCE</scope>
    <source>
        <strain evidence="1">CIFAMagur01</strain>
        <tissue evidence="1">Testis</tissue>
    </source>
</reference>
<comment type="caution">
    <text evidence="1">The sequence shown here is derived from an EMBL/GenBank/DDBJ whole genome shotgun (WGS) entry which is preliminary data.</text>
</comment>
<dbReference type="EMBL" id="QNUK01000338">
    <property type="protein sequence ID" value="KAF5895155.1"/>
    <property type="molecule type" value="Genomic_DNA"/>
</dbReference>
<evidence type="ECO:0000313" key="1">
    <source>
        <dbReference type="EMBL" id="KAF5895155.1"/>
    </source>
</evidence>
<dbReference type="Proteomes" id="UP000727407">
    <property type="component" value="Unassembled WGS sequence"/>
</dbReference>